<feature type="domain" description="Cupin type-2" evidence="2">
    <location>
        <begin position="85"/>
        <end position="160"/>
    </location>
</feature>
<evidence type="ECO:0000313" key="3">
    <source>
        <dbReference type="EMBL" id="TDC77878.1"/>
    </source>
</evidence>
<dbReference type="OrthoDB" id="4569726at2"/>
<dbReference type="EMBL" id="SMKI01000044">
    <property type="protein sequence ID" value="TDC77878.1"/>
    <property type="molecule type" value="Genomic_DNA"/>
</dbReference>
<dbReference type="InterPro" id="IPR013096">
    <property type="entry name" value="Cupin_2"/>
</dbReference>
<evidence type="ECO:0000259" key="2">
    <source>
        <dbReference type="Pfam" id="PF07883"/>
    </source>
</evidence>
<feature type="region of interest" description="Disordered" evidence="1">
    <location>
        <begin position="1"/>
        <end position="23"/>
    </location>
</feature>
<sequence length="174" mass="19355">MYISSRRCCRGSSGSPASTRPPCTRCSWTTLGDSCRAFRRHTPKPTPRKLMPSDEPIRAPRSGPEPWQELGTALVVDEPGVRAWIETVPPGQDRPLHTHRHPWVTVVLNGASGESLDEHGDVIRKVALETGQVLYHDAADLPLRHRVRNLSDQTLVMVAIERRAVADERKETAA</sequence>
<proteinExistence type="predicted"/>
<dbReference type="Gene3D" id="2.60.120.10">
    <property type="entry name" value="Jelly Rolls"/>
    <property type="match status" value="1"/>
</dbReference>
<dbReference type="InterPro" id="IPR011051">
    <property type="entry name" value="RmlC_Cupin_sf"/>
</dbReference>
<dbReference type="Proteomes" id="UP000295345">
    <property type="component" value="Unassembled WGS sequence"/>
</dbReference>
<dbReference type="SUPFAM" id="SSF51182">
    <property type="entry name" value="RmlC-like cupins"/>
    <property type="match status" value="1"/>
</dbReference>
<evidence type="ECO:0000313" key="4">
    <source>
        <dbReference type="Proteomes" id="UP000295345"/>
    </source>
</evidence>
<dbReference type="AlphaFoldDB" id="A0A4R4TJ28"/>
<feature type="compositionally biased region" description="Low complexity" evidence="1">
    <location>
        <begin position="1"/>
        <end position="15"/>
    </location>
</feature>
<keyword evidence="4" id="KW-1185">Reference proteome</keyword>
<comment type="caution">
    <text evidence="3">The sequence shown here is derived from an EMBL/GenBank/DDBJ whole genome shotgun (WGS) entry which is preliminary data.</text>
</comment>
<reference evidence="3 4" key="1">
    <citation type="submission" date="2019-03" db="EMBL/GenBank/DDBJ databases">
        <title>Draft genome sequences of novel Actinobacteria.</title>
        <authorList>
            <person name="Sahin N."/>
            <person name="Ay H."/>
            <person name="Saygin H."/>
        </authorList>
    </citation>
    <scope>NUCLEOTIDE SEQUENCE [LARGE SCALE GENOMIC DNA]</scope>
    <source>
        <strain evidence="3 4">DSM 41900</strain>
    </source>
</reference>
<protein>
    <submittedName>
        <fullName evidence="3">Cupin domain-containing protein</fullName>
    </submittedName>
</protein>
<feature type="compositionally biased region" description="Basic residues" evidence="1">
    <location>
        <begin position="37"/>
        <end position="47"/>
    </location>
</feature>
<dbReference type="InterPro" id="IPR014710">
    <property type="entry name" value="RmlC-like_jellyroll"/>
</dbReference>
<organism evidence="3 4">
    <name type="scientific">Streptomyces hainanensis</name>
    <dbReference type="NCBI Taxonomy" id="402648"/>
    <lineage>
        <taxon>Bacteria</taxon>
        <taxon>Bacillati</taxon>
        <taxon>Actinomycetota</taxon>
        <taxon>Actinomycetes</taxon>
        <taxon>Kitasatosporales</taxon>
        <taxon>Streptomycetaceae</taxon>
        <taxon>Streptomyces</taxon>
    </lineage>
</organism>
<dbReference type="Pfam" id="PF07883">
    <property type="entry name" value="Cupin_2"/>
    <property type="match status" value="1"/>
</dbReference>
<accession>A0A4R4TJ28</accession>
<evidence type="ECO:0000256" key="1">
    <source>
        <dbReference type="SAM" id="MobiDB-lite"/>
    </source>
</evidence>
<feature type="region of interest" description="Disordered" evidence="1">
    <location>
        <begin position="37"/>
        <end position="66"/>
    </location>
</feature>
<gene>
    <name evidence="3" type="ORF">E1283_06300</name>
</gene>
<name>A0A4R4TJ28_9ACTN</name>